<dbReference type="Proteomes" id="UP000663874">
    <property type="component" value="Unassembled WGS sequence"/>
</dbReference>
<feature type="non-terminal residue" evidence="1">
    <location>
        <position position="1"/>
    </location>
</feature>
<evidence type="ECO:0000313" key="2">
    <source>
        <dbReference type="Proteomes" id="UP000663874"/>
    </source>
</evidence>
<reference evidence="1" key="1">
    <citation type="submission" date="2021-02" db="EMBL/GenBank/DDBJ databases">
        <authorList>
            <person name="Nowell W R."/>
        </authorList>
    </citation>
    <scope>NUCLEOTIDE SEQUENCE</scope>
</reference>
<evidence type="ECO:0000313" key="1">
    <source>
        <dbReference type="EMBL" id="CAF4363843.1"/>
    </source>
</evidence>
<sequence length="137" mass="16212">WLYFIQDNISNECVSQCLDSSNMETIDDMEVQILLSKTDSFNSMHLKDVFHELHVNGMNINEHLTILTNKIQCEQDHEYILTTTNLIDKHLLTIKNLIKKVIDNKDVFEGRFRKLQTLLIASRGKDSFYFYKFNMFN</sequence>
<proteinExistence type="predicted"/>
<dbReference type="EMBL" id="CAJOBE010053191">
    <property type="protein sequence ID" value="CAF4363843.1"/>
    <property type="molecule type" value="Genomic_DNA"/>
</dbReference>
<comment type="caution">
    <text evidence="1">The sequence shown here is derived from an EMBL/GenBank/DDBJ whole genome shotgun (WGS) entry which is preliminary data.</text>
</comment>
<organism evidence="1 2">
    <name type="scientific">Rotaria sordida</name>
    <dbReference type="NCBI Taxonomy" id="392033"/>
    <lineage>
        <taxon>Eukaryota</taxon>
        <taxon>Metazoa</taxon>
        <taxon>Spiralia</taxon>
        <taxon>Gnathifera</taxon>
        <taxon>Rotifera</taxon>
        <taxon>Eurotatoria</taxon>
        <taxon>Bdelloidea</taxon>
        <taxon>Philodinida</taxon>
        <taxon>Philodinidae</taxon>
        <taxon>Rotaria</taxon>
    </lineage>
</organism>
<accession>A0A820LY98</accession>
<dbReference type="AlphaFoldDB" id="A0A820LY98"/>
<name>A0A820LY98_9BILA</name>
<gene>
    <name evidence="1" type="ORF">FNK824_LOCUS42758</name>
</gene>
<protein>
    <submittedName>
        <fullName evidence="1">Uncharacterized protein</fullName>
    </submittedName>
</protein>